<dbReference type="Pfam" id="PF08448">
    <property type="entry name" value="PAS_4"/>
    <property type="match status" value="1"/>
</dbReference>
<evidence type="ECO:0000259" key="1">
    <source>
        <dbReference type="PROSITE" id="PS50112"/>
    </source>
</evidence>
<organism evidence="5 6">
    <name type="scientific">Saccharothrix hoggarensis</name>
    <dbReference type="NCBI Taxonomy" id="913853"/>
    <lineage>
        <taxon>Bacteria</taxon>
        <taxon>Bacillati</taxon>
        <taxon>Actinomycetota</taxon>
        <taxon>Actinomycetes</taxon>
        <taxon>Pseudonocardiales</taxon>
        <taxon>Pseudonocardiaceae</taxon>
        <taxon>Saccharothrix</taxon>
    </lineage>
</organism>
<dbReference type="CDD" id="cd01948">
    <property type="entry name" value="EAL"/>
    <property type="match status" value="1"/>
</dbReference>
<dbReference type="PROSITE" id="PS50883">
    <property type="entry name" value="EAL"/>
    <property type="match status" value="1"/>
</dbReference>
<dbReference type="NCBIfam" id="TIGR00254">
    <property type="entry name" value="GGDEF"/>
    <property type="match status" value="1"/>
</dbReference>
<name>A0ABW3QQW3_9PSEU</name>
<evidence type="ECO:0000259" key="2">
    <source>
        <dbReference type="PROSITE" id="PS50113"/>
    </source>
</evidence>
<dbReference type="InterPro" id="IPR035919">
    <property type="entry name" value="EAL_sf"/>
</dbReference>
<dbReference type="InterPro" id="IPR001633">
    <property type="entry name" value="EAL_dom"/>
</dbReference>
<dbReference type="SMART" id="SM00267">
    <property type="entry name" value="GGDEF"/>
    <property type="match status" value="1"/>
</dbReference>
<evidence type="ECO:0000259" key="3">
    <source>
        <dbReference type="PROSITE" id="PS50883"/>
    </source>
</evidence>
<dbReference type="Proteomes" id="UP001597168">
    <property type="component" value="Unassembled WGS sequence"/>
</dbReference>
<dbReference type="CDD" id="cd00130">
    <property type="entry name" value="PAS"/>
    <property type="match status" value="1"/>
</dbReference>
<dbReference type="NCBIfam" id="TIGR00229">
    <property type="entry name" value="sensory_box"/>
    <property type="match status" value="1"/>
</dbReference>
<dbReference type="PANTHER" id="PTHR44757">
    <property type="entry name" value="DIGUANYLATE CYCLASE DGCP"/>
    <property type="match status" value="1"/>
</dbReference>
<dbReference type="PROSITE" id="PS50113">
    <property type="entry name" value="PAC"/>
    <property type="match status" value="1"/>
</dbReference>
<dbReference type="SUPFAM" id="SSF141868">
    <property type="entry name" value="EAL domain-like"/>
    <property type="match status" value="1"/>
</dbReference>
<dbReference type="InterPro" id="IPR000160">
    <property type="entry name" value="GGDEF_dom"/>
</dbReference>
<dbReference type="SMART" id="SM00091">
    <property type="entry name" value="PAS"/>
    <property type="match status" value="1"/>
</dbReference>
<dbReference type="InterPro" id="IPR043128">
    <property type="entry name" value="Rev_trsase/Diguanyl_cyclase"/>
</dbReference>
<gene>
    <name evidence="5" type="ORF">ACFQ3T_08845</name>
</gene>
<dbReference type="InterPro" id="IPR052155">
    <property type="entry name" value="Biofilm_reg_signaling"/>
</dbReference>
<dbReference type="InterPro" id="IPR001610">
    <property type="entry name" value="PAC"/>
</dbReference>
<dbReference type="GO" id="GO:0052621">
    <property type="term" value="F:diguanylate cyclase activity"/>
    <property type="evidence" value="ECO:0007669"/>
    <property type="project" value="UniProtKB-EC"/>
</dbReference>
<keyword evidence="6" id="KW-1185">Reference proteome</keyword>
<feature type="domain" description="PAC" evidence="2">
    <location>
        <begin position="212"/>
        <end position="264"/>
    </location>
</feature>
<dbReference type="SMART" id="SM00052">
    <property type="entry name" value="EAL"/>
    <property type="match status" value="1"/>
</dbReference>
<comment type="caution">
    <text evidence="5">The sequence shown here is derived from an EMBL/GenBank/DDBJ whole genome shotgun (WGS) entry which is preliminary data.</text>
</comment>
<dbReference type="Gene3D" id="3.30.450.20">
    <property type="entry name" value="PAS domain"/>
    <property type="match status" value="1"/>
</dbReference>
<feature type="domain" description="GGDEF" evidence="4">
    <location>
        <begin position="293"/>
        <end position="424"/>
    </location>
</feature>
<evidence type="ECO:0000313" key="6">
    <source>
        <dbReference type="Proteomes" id="UP001597168"/>
    </source>
</evidence>
<dbReference type="CDD" id="cd01949">
    <property type="entry name" value="GGDEF"/>
    <property type="match status" value="1"/>
</dbReference>
<dbReference type="SMART" id="SM00086">
    <property type="entry name" value="PAC"/>
    <property type="match status" value="1"/>
</dbReference>
<dbReference type="EMBL" id="JBHTLK010000030">
    <property type="protein sequence ID" value="MFD1147231.1"/>
    <property type="molecule type" value="Genomic_DNA"/>
</dbReference>
<dbReference type="PROSITE" id="PS50112">
    <property type="entry name" value="PAS"/>
    <property type="match status" value="1"/>
</dbReference>
<protein>
    <submittedName>
        <fullName evidence="5">Diguanylate cyclase domain-containing protein</fullName>
        <ecNumber evidence="5">2.7.7.65</ecNumber>
    </submittedName>
</protein>
<dbReference type="InterPro" id="IPR029787">
    <property type="entry name" value="Nucleotide_cyclase"/>
</dbReference>
<feature type="domain" description="EAL" evidence="3">
    <location>
        <begin position="433"/>
        <end position="690"/>
    </location>
</feature>
<dbReference type="Gene3D" id="3.20.20.450">
    <property type="entry name" value="EAL domain"/>
    <property type="match status" value="1"/>
</dbReference>
<dbReference type="InterPro" id="IPR000014">
    <property type="entry name" value="PAS"/>
</dbReference>
<keyword evidence="5" id="KW-0548">Nucleotidyltransferase</keyword>
<feature type="domain" description="PAS" evidence="1">
    <location>
        <begin position="138"/>
        <end position="208"/>
    </location>
</feature>
<dbReference type="InterPro" id="IPR000700">
    <property type="entry name" value="PAS-assoc_C"/>
</dbReference>
<dbReference type="PROSITE" id="PS50887">
    <property type="entry name" value="GGDEF"/>
    <property type="match status" value="1"/>
</dbReference>
<keyword evidence="5" id="KW-0808">Transferase</keyword>
<dbReference type="Gene3D" id="3.30.70.270">
    <property type="match status" value="1"/>
</dbReference>
<accession>A0ABW3QQW3</accession>
<evidence type="ECO:0000259" key="4">
    <source>
        <dbReference type="PROSITE" id="PS50887"/>
    </source>
</evidence>
<dbReference type="EC" id="2.7.7.65" evidence="5"/>
<sequence>MDLAREWTRAVYPTAYVPMSPAEIERFLLDLVDVIADALQAEPFTVDPVSTVGDRMVAAHFTGPETLRRTVDVLGHALLFSPELQDVPRLAEKVVAILGALATSFATAMREDAFDQQEEVKRALLAAKLRAERVLKVSEARFREVFDSAAIGIAITDLDGRCVEANKALAEMIGRDRADLTGLRLSELFDPADVGALVTAYRAVGEGRLERFREQRRLLREDGEPVWAHLAVSLLRDADGEPAYHVTMVEDVSELHLLQKNLDFQLLHDALTGLSNRHRFLARVETLYGTSRGGITLYYLDLDAFSVVNNGLGHGVGDQVLREVGRRLEAVFVDEHALVARVGGDEFAVVVDNSPTTPTVPAVVERINAALERPMDHGVALSASIGVVDRPAAGWDVAELMRAADATLHRAKAAGRRQWLPYDRHADHAFRERQSRAARMPGAVAGGEVEVEYQPVVTLSEGGGRGDVLGHVVRLRWDDLGHDDCLDLAEATGLSLSLGQWALREVAGDVTGRVPGEPAPATPPASDGFGLVHVELSPMQSSDEDLVRTVKRTLDETGLPASRIRILLDTRSMLEGAGGDNAQVLRDNGIAIGLTRFNGGQAELALLGELPVDLLVLDPSVVRRLADRPEGFLPDAVTRMVALIRESGISVVAPDISTADRAAWWAGVEVDAAFGDHLGPAVPGYELSGR</sequence>
<dbReference type="Pfam" id="PF00563">
    <property type="entry name" value="EAL"/>
    <property type="match status" value="1"/>
</dbReference>
<dbReference type="PANTHER" id="PTHR44757:SF2">
    <property type="entry name" value="BIOFILM ARCHITECTURE MAINTENANCE PROTEIN MBAA"/>
    <property type="match status" value="1"/>
</dbReference>
<dbReference type="Pfam" id="PF00990">
    <property type="entry name" value="GGDEF"/>
    <property type="match status" value="1"/>
</dbReference>
<dbReference type="SUPFAM" id="SSF55785">
    <property type="entry name" value="PYP-like sensor domain (PAS domain)"/>
    <property type="match status" value="1"/>
</dbReference>
<evidence type="ECO:0000313" key="5">
    <source>
        <dbReference type="EMBL" id="MFD1147231.1"/>
    </source>
</evidence>
<dbReference type="RefSeq" id="WP_380722177.1">
    <property type="nucleotide sequence ID" value="NZ_JBHTLK010000030.1"/>
</dbReference>
<dbReference type="InterPro" id="IPR013656">
    <property type="entry name" value="PAS_4"/>
</dbReference>
<dbReference type="InterPro" id="IPR035965">
    <property type="entry name" value="PAS-like_dom_sf"/>
</dbReference>
<reference evidence="6" key="1">
    <citation type="journal article" date="2019" name="Int. J. Syst. Evol. Microbiol.">
        <title>The Global Catalogue of Microorganisms (GCM) 10K type strain sequencing project: providing services to taxonomists for standard genome sequencing and annotation.</title>
        <authorList>
            <consortium name="The Broad Institute Genomics Platform"/>
            <consortium name="The Broad Institute Genome Sequencing Center for Infectious Disease"/>
            <person name="Wu L."/>
            <person name="Ma J."/>
        </authorList>
    </citation>
    <scope>NUCLEOTIDE SEQUENCE [LARGE SCALE GENOMIC DNA]</scope>
    <source>
        <strain evidence="6">CCUG 60214</strain>
    </source>
</reference>
<dbReference type="SUPFAM" id="SSF55073">
    <property type="entry name" value="Nucleotide cyclase"/>
    <property type="match status" value="1"/>
</dbReference>
<proteinExistence type="predicted"/>